<dbReference type="EMBL" id="JAPMOS010000050">
    <property type="protein sequence ID" value="KAJ4457288.1"/>
    <property type="molecule type" value="Genomic_DNA"/>
</dbReference>
<feature type="region of interest" description="Disordered" evidence="12">
    <location>
        <begin position="711"/>
        <end position="788"/>
    </location>
</feature>
<keyword evidence="5" id="KW-0677">Repeat</keyword>
<dbReference type="PROSITE" id="PS50294">
    <property type="entry name" value="WD_REPEATS_REGION"/>
    <property type="match status" value="2"/>
</dbReference>
<evidence type="ECO:0000313" key="15">
    <source>
        <dbReference type="Proteomes" id="UP001141327"/>
    </source>
</evidence>
<dbReference type="PROSITE" id="PS00678">
    <property type="entry name" value="WD_REPEATS_1"/>
    <property type="match status" value="2"/>
</dbReference>
<evidence type="ECO:0000256" key="9">
    <source>
        <dbReference type="ARBA" id="ARBA00029456"/>
    </source>
</evidence>
<dbReference type="SUPFAM" id="SSF50998">
    <property type="entry name" value="Quinoprotein alcohol dehydrogenase-like"/>
    <property type="match status" value="1"/>
</dbReference>
<dbReference type="InterPro" id="IPR015943">
    <property type="entry name" value="WD40/YVTN_repeat-like_dom_sf"/>
</dbReference>
<keyword evidence="4 11" id="KW-0853">WD repeat</keyword>
<evidence type="ECO:0000256" key="8">
    <source>
        <dbReference type="ARBA" id="ARBA00023273"/>
    </source>
</evidence>
<comment type="subcellular location">
    <subcellularLocation>
        <location evidence="1">Cell projection</location>
        <location evidence="1">Cilium</location>
        <location evidence="1">Flagellum</location>
    </subcellularLocation>
    <subcellularLocation>
        <location evidence="2">Cytoplasm</location>
    </subcellularLocation>
</comment>
<evidence type="ECO:0000256" key="7">
    <source>
        <dbReference type="ARBA" id="ARBA00023069"/>
    </source>
</evidence>
<evidence type="ECO:0000256" key="10">
    <source>
        <dbReference type="ARBA" id="ARBA00029552"/>
    </source>
</evidence>
<keyword evidence="3" id="KW-0963">Cytoplasm</keyword>
<evidence type="ECO:0000259" key="13">
    <source>
        <dbReference type="Pfam" id="PF23409"/>
    </source>
</evidence>
<dbReference type="InterPro" id="IPR019775">
    <property type="entry name" value="WD40_repeat_CS"/>
</dbReference>
<feature type="repeat" description="WD" evidence="11">
    <location>
        <begin position="672"/>
        <end position="703"/>
    </location>
</feature>
<organism evidence="14 15">
    <name type="scientific">Paratrimastix pyriformis</name>
    <dbReference type="NCBI Taxonomy" id="342808"/>
    <lineage>
        <taxon>Eukaryota</taxon>
        <taxon>Metamonada</taxon>
        <taxon>Preaxostyla</taxon>
        <taxon>Paratrimastigidae</taxon>
        <taxon>Paratrimastix</taxon>
    </lineage>
</organism>
<feature type="compositionally biased region" description="Pro residues" evidence="12">
    <location>
        <begin position="305"/>
        <end position="323"/>
    </location>
</feature>
<proteinExistence type="inferred from homology"/>
<feature type="repeat" description="WD" evidence="11">
    <location>
        <begin position="547"/>
        <end position="588"/>
    </location>
</feature>
<evidence type="ECO:0000256" key="2">
    <source>
        <dbReference type="ARBA" id="ARBA00004496"/>
    </source>
</evidence>
<dbReference type="InterPro" id="IPR011047">
    <property type="entry name" value="Quinoprotein_ADH-like_sf"/>
</dbReference>
<feature type="compositionally biased region" description="Low complexity" evidence="12">
    <location>
        <begin position="340"/>
        <end position="352"/>
    </location>
</feature>
<dbReference type="InterPro" id="IPR055439">
    <property type="entry name" value="Beta-prop_EML_1st"/>
</dbReference>
<dbReference type="InterPro" id="IPR001680">
    <property type="entry name" value="WD40_rpt"/>
</dbReference>
<dbReference type="PROSITE" id="PS50082">
    <property type="entry name" value="WD_REPEATS_2"/>
    <property type="match status" value="3"/>
</dbReference>
<evidence type="ECO:0000256" key="4">
    <source>
        <dbReference type="ARBA" id="ARBA00022574"/>
    </source>
</evidence>
<evidence type="ECO:0000256" key="1">
    <source>
        <dbReference type="ARBA" id="ARBA00004230"/>
    </source>
</evidence>
<dbReference type="SMART" id="SM00320">
    <property type="entry name" value="WD40"/>
    <property type="match status" value="10"/>
</dbReference>
<evidence type="ECO:0000256" key="11">
    <source>
        <dbReference type="PROSITE-ProRule" id="PRU00221"/>
    </source>
</evidence>
<dbReference type="Proteomes" id="UP001141327">
    <property type="component" value="Unassembled WGS sequence"/>
</dbReference>
<name>A0ABQ8UDE3_9EUKA</name>
<evidence type="ECO:0000256" key="5">
    <source>
        <dbReference type="ARBA" id="ARBA00022737"/>
    </source>
</evidence>
<dbReference type="Pfam" id="PF00400">
    <property type="entry name" value="WD40"/>
    <property type="match status" value="3"/>
</dbReference>
<dbReference type="Gene3D" id="2.130.10.10">
    <property type="entry name" value="YVTN repeat-like/Quinoprotein amine dehydrogenase"/>
    <property type="match status" value="4"/>
</dbReference>
<dbReference type="InterPro" id="IPR050630">
    <property type="entry name" value="WD_repeat_EMAP"/>
</dbReference>
<accession>A0ABQ8UDE3</accession>
<keyword evidence="8" id="KW-0966">Cell projection</keyword>
<feature type="domain" description="EML-like first beta-propeller" evidence="13">
    <location>
        <begin position="55"/>
        <end position="271"/>
    </location>
</feature>
<feature type="compositionally biased region" description="Low complexity" evidence="12">
    <location>
        <begin position="721"/>
        <end position="757"/>
    </location>
</feature>
<sequence length="788" mass="84779">MATAYSVRGEQLVLDSVIGFGGTVPKGLQYHPNERNILFPLGSTVVIRDTLSREQFFLQGHTGRVSCLAISSSGRYIATGEETHMGFQAAAIIWDFETRQPLHKLVLHKGKVQALAFSPSEQMLASIGGIDDNAAVVWDVQTGRAICGASATNEAVHCVAFFHNTDNFFVTAGQAHLRVWEIDTQNRKIRPNDCQLGHYRRVIQSMVLDMNDEYLYCGTTTGDVLAVSVRTKLFKQLGPAKEKDRFELGVTAIDLLGNGEDLVVGSGSGRVALMHIGDMAGPDALRILDDGHGAVTSLHVRLSPLPDPTLAPPPPPPPCPAPVPELATTFHRVPPPCPWQPSSGPPSRASPSPCTPHTRALVAPRPLLQECLCGTAQSNMYTVTVPTMAVELRATCHAAPSHADYSELFATSSAGDIRLWNARTCTELLRIQVPNVTCNSICFNPTGTAIISGWSDGKIHAITSSSPLIHVIPWAALGWAGWSDGKIRGFGPESGRLLYVINDAHKNVTALAAYRGSQAARIVSGGSEGQVRVWQLGAETQTLLSSMKEHRGTVNCIRINNENSECISAASDGSCVVWDLTRYRRKQTLLASTNFKGVSYTPDNAQILTCGTDRKVVYWDDFDGSTIRELEGSPNELAALDIDRTSYAFATAGADKIVRLWHYDDKRVLATGEGHSGAVTWLAFAPDNRRIVSVGDEGAILIWRHMQAGHPAGSRIGRPGRPASKPASRPASKAASLAASRPASKPAAKAAAKAAAPRRWESRTRPTHPPSTQPALAAPPWAGRGHPI</sequence>
<evidence type="ECO:0000256" key="3">
    <source>
        <dbReference type="ARBA" id="ARBA00022490"/>
    </source>
</evidence>
<gene>
    <name evidence="14" type="ORF">PAPYR_7297</name>
</gene>
<feature type="region of interest" description="Disordered" evidence="12">
    <location>
        <begin position="305"/>
        <end position="356"/>
    </location>
</feature>
<comment type="similarity">
    <text evidence="9">Belongs to the CFAP52 family.</text>
</comment>
<protein>
    <recommendedName>
        <fullName evidence="10">Cilia- and flagella-associated protein 52</fullName>
    </recommendedName>
</protein>
<evidence type="ECO:0000256" key="12">
    <source>
        <dbReference type="SAM" id="MobiDB-lite"/>
    </source>
</evidence>
<keyword evidence="6 14" id="KW-0282">Flagellum</keyword>
<dbReference type="Pfam" id="PF23409">
    <property type="entry name" value="Beta-prop_EML"/>
    <property type="match status" value="1"/>
</dbReference>
<dbReference type="PANTHER" id="PTHR13720">
    <property type="entry name" value="WD-40 REPEAT PROTEIN"/>
    <property type="match status" value="1"/>
</dbReference>
<dbReference type="InterPro" id="IPR036322">
    <property type="entry name" value="WD40_repeat_dom_sf"/>
</dbReference>
<keyword evidence="7" id="KW-0969">Cilium</keyword>
<feature type="repeat" description="WD" evidence="11">
    <location>
        <begin position="630"/>
        <end position="671"/>
    </location>
</feature>
<keyword evidence="15" id="KW-1185">Reference proteome</keyword>
<evidence type="ECO:0000313" key="14">
    <source>
        <dbReference type="EMBL" id="KAJ4457288.1"/>
    </source>
</evidence>
<dbReference type="SUPFAM" id="SSF50978">
    <property type="entry name" value="WD40 repeat-like"/>
    <property type="match status" value="1"/>
</dbReference>
<evidence type="ECO:0000256" key="6">
    <source>
        <dbReference type="ARBA" id="ARBA00022846"/>
    </source>
</evidence>
<reference evidence="14" key="1">
    <citation type="journal article" date="2022" name="bioRxiv">
        <title>Genomics of Preaxostyla Flagellates Illuminates Evolutionary Transitions and the Path Towards Mitochondrial Loss.</title>
        <authorList>
            <person name="Novak L.V.F."/>
            <person name="Treitli S.C."/>
            <person name="Pyrih J."/>
            <person name="Halakuc P."/>
            <person name="Pipaliya S.V."/>
            <person name="Vacek V."/>
            <person name="Brzon O."/>
            <person name="Soukal P."/>
            <person name="Eme L."/>
            <person name="Dacks J.B."/>
            <person name="Karnkowska A."/>
            <person name="Elias M."/>
            <person name="Hampl V."/>
        </authorList>
    </citation>
    <scope>NUCLEOTIDE SEQUENCE</scope>
    <source>
        <strain evidence="14">RCP-MX</strain>
    </source>
</reference>
<comment type="caution">
    <text evidence="14">The sequence shown here is derived from an EMBL/GenBank/DDBJ whole genome shotgun (WGS) entry which is preliminary data.</text>
</comment>
<dbReference type="PANTHER" id="PTHR13720:SF14">
    <property type="entry name" value="CILIA- AND FLAGELLA-ASSOCIATED PROTEIN 52"/>
    <property type="match status" value="1"/>
</dbReference>